<dbReference type="PANTHER" id="PTHR43174:SF3">
    <property type="entry name" value="UDP-N-ACETYLGLUCOSAMINE 2-EPIMERASE"/>
    <property type="match status" value="1"/>
</dbReference>
<dbReference type="Pfam" id="PF02350">
    <property type="entry name" value="Epimerase_2"/>
    <property type="match status" value="1"/>
</dbReference>
<evidence type="ECO:0000259" key="1">
    <source>
        <dbReference type="Pfam" id="PF02350"/>
    </source>
</evidence>
<reference evidence="2" key="1">
    <citation type="submission" date="2018-05" db="EMBL/GenBank/DDBJ databases">
        <authorList>
            <person name="Lanie J.A."/>
            <person name="Ng W.-L."/>
            <person name="Kazmierczak K.M."/>
            <person name="Andrzejewski T.M."/>
            <person name="Davidsen T.M."/>
            <person name="Wayne K.J."/>
            <person name="Tettelin H."/>
            <person name="Glass J.I."/>
            <person name="Rusch D."/>
            <person name="Podicherti R."/>
            <person name="Tsui H.-C.T."/>
            <person name="Winkler M.E."/>
        </authorList>
    </citation>
    <scope>NUCLEOTIDE SEQUENCE</scope>
</reference>
<sequence length="296" mass="33144">MTVNEIKADGHKIVAKVDMLPKINSEFESTKIIGNAIVSFSKIFKKLKPDINLILGDRDEMLASAIAAYHMNIPNAHIHGGDKSGGLDEYTRHAITKLSNIHFAATKKSAKRILQMGEKSEFIFHTGSPSIDQILKNKITKKIELEKKYKIKITGNEILLLQHPVTTELDETEIQIIETLNAIIKLKKRTIIVGSNLDPGNDIIHKNLIKSAARYDFIKFYPTLPRNDYLGFLKNCGVLVGNSSSGIIEASFFKKPVVDIGTRQWFREKGPNVIGVKYFSQKSIFNAIVKALKLKS</sequence>
<evidence type="ECO:0000313" key="2">
    <source>
        <dbReference type="EMBL" id="SVA86903.1"/>
    </source>
</evidence>
<dbReference type="EMBL" id="UINC01020775">
    <property type="protein sequence ID" value="SVA86903.1"/>
    <property type="molecule type" value="Genomic_DNA"/>
</dbReference>
<gene>
    <name evidence="2" type="ORF">METZ01_LOCUS139757</name>
</gene>
<feature type="domain" description="UDP-N-acetylglucosamine 2-epimerase" evidence="1">
    <location>
        <begin position="10"/>
        <end position="293"/>
    </location>
</feature>
<protein>
    <recommendedName>
        <fullName evidence="1">UDP-N-acetylglucosamine 2-epimerase domain-containing protein</fullName>
    </recommendedName>
</protein>
<dbReference type="InterPro" id="IPR029767">
    <property type="entry name" value="WecB-like"/>
</dbReference>
<proteinExistence type="predicted"/>
<organism evidence="2">
    <name type="scientific">marine metagenome</name>
    <dbReference type="NCBI Taxonomy" id="408172"/>
    <lineage>
        <taxon>unclassified sequences</taxon>
        <taxon>metagenomes</taxon>
        <taxon>ecological metagenomes</taxon>
    </lineage>
</organism>
<feature type="non-terminal residue" evidence="2">
    <location>
        <position position="296"/>
    </location>
</feature>
<dbReference type="NCBIfam" id="TIGR03568">
    <property type="entry name" value="NeuC_NnaA"/>
    <property type="match status" value="1"/>
</dbReference>
<dbReference type="AlphaFoldDB" id="A0A381ZDQ8"/>
<dbReference type="SUPFAM" id="SSF53756">
    <property type="entry name" value="UDP-Glycosyltransferase/glycogen phosphorylase"/>
    <property type="match status" value="1"/>
</dbReference>
<accession>A0A381ZDQ8</accession>
<dbReference type="GO" id="GO:0004553">
    <property type="term" value="F:hydrolase activity, hydrolyzing O-glycosyl compounds"/>
    <property type="evidence" value="ECO:0007669"/>
    <property type="project" value="InterPro"/>
</dbReference>
<dbReference type="Gene3D" id="3.40.50.2000">
    <property type="entry name" value="Glycogen Phosphorylase B"/>
    <property type="match status" value="2"/>
</dbReference>
<dbReference type="PANTHER" id="PTHR43174">
    <property type="entry name" value="UDP-N-ACETYLGLUCOSAMINE 2-EPIMERASE"/>
    <property type="match status" value="1"/>
</dbReference>
<dbReference type="InterPro" id="IPR020004">
    <property type="entry name" value="UDP-GlcNAc_Epase"/>
</dbReference>
<dbReference type="GO" id="GO:0006047">
    <property type="term" value="P:UDP-N-acetylglucosamine metabolic process"/>
    <property type="evidence" value="ECO:0007669"/>
    <property type="project" value="InterPro"/>
</dbReference>
<dbReference type="InterPro" id="IPR003331">
    <property type="entry name" value="UDP_GlcNAc_Epimerase_2_dom"/>
</dbReference>
<name>A0A381ZDQ8_9ZZZZ</name>